<keyword evidence="3" id="KW-1185">Reference proteome</keyword>
<evidence type="ECO:0000313" key="2">
    <source>
        <dbReference type="EMBL" id="OWK34179.1"/>
    </source>
</evidence>
<dbReference type="EMBL" id="NIDE01000020">
    <property type="protein sequence ID" value="OWK34179.1"/>
    <property type="molecule type" value="Genomic_DNA"/>
</dbReference>
<name>A0A225DAL9_9BACT</name>
<sequence>MKPTRQPRTAIGDRLPIPSHTPSKISVNSRPPELIDSQSVPANSVGIDCEFFCVRVIDYR</sequence>
<protein>
    <submittedName>
        <fullName evidence="2">Uncharacterized protein</fullName>
    </submittedName>
</protein>
<reference evidence="3" key="1">
    <citation type="submission" date="2017-06" db="EMBL/GenBank/DDBJ databases">
        <title>Genome analysis of Fimbriiglobus ruber SP5, the first member of the order Planctomycetales with confirmed chitinolytic capability.</title>
        <authorList>
            <person name="Ravin N.V."/>
            <person name="Rakitin A.L."/>
            <person name="Ivanova A.A."/>
            <person name="Beletsky A.V."/>
            <person name="Kulichevskaya I.S."/>
            <person name="Mardanov A.V."/>
            <person name="Dedysh S.N."/>
        </authorList>
    </citation>
    <scope>NUCLEOTIDE SEQUENCE [LARGE SCALE GENOMIC DNA]</scope>
    <source>
        <strain evidence="3">SP5</strain>
    </source>
</reference>
<organism evidence="2 3">
    <name type="scientific">Fimbriiglobus ruber</name>
    <dbReference type="NCBI Taxonomy" id="1908690"/>
    <lineage>
        <taxon>Bacteria</taxon>
        <taxon>Pseudomonadati</taxon>
        <taxon>Planctomycetota</taxon>
        <taxon>Planctomycetia</taxon>
        <taxon>Gemmatales</taxon>
        <taxon>Gemmataceae</taxon>
        <taxon>Fimbriiglobus</taxon>
    </lineage>
</organism>
<evidence type="ECO:0000256" key="1">
    <source>
        <dbReference type="SAM" id="MobiDB-lite"/>
    </source>
</evidence>
<dbReference type="Proteomes" id="UP000214646">
    <property type="component" value="Unassembled WGS sequence"/>
</dbReference>
<feature type="region of interest" description="Disordered" evidence="1">
    <location>
        <begin position="1"/>
        <end position="32"/>
    </location>
</feature>
<feature type="compositionally biased region" description="Polar residues" evidence="1">
    <location>
        <begin position="20"/>
        <end position="29"/>
    </location>
</feature>
<gene>
    <name evidence="2" type="ORF">FRUB_10150</name>
</gene>
<evidence type="ECO:0000313" key="3">
    <source>
        <dbReference type="Proteomes" id="UP000214646"/>
    </source>
</evidence>
<accession>A0A225DAL9</accession>
<proteinExistence type="predicted"/>
<comment type="caution">
    <text evidence="2">The sequence shown here is derived from an EMBL/GenBank/DDBJ whole genome shotgun (WGS) entry which is preliminary data.</text>
</comment>
<dbReference type="AlphaFoldDB" id="A0A225DAL9"/>